<reference evidence="1 2" key="1">
    <citation type="journal article" date="2020" name="Sci. Rep.">
        <title>A novel cyanobacterial geosmin producer, revising GeoA distribution and dispersion patterns in Bacteria.</title>
        <authorList>
            <person name="Churro C."/>
            <person name="Semedo-Aguiar A.P."/>
            <person name="Silva A.D."/>
            <person name="Pereira-Leal J.B."/>
            <person name="Leite R.B."/>
        </authorList>
    </citation>
    <scope>NUCLEOTIDE SEQUENCE [LARGE SCALE GENOMIC DNA]</scope>
    <source>
        <strain evidence="1 2">IPMA8</strain>
    </source>
</reference>
<sequence length="38" mass="4772">MDNYLLFYLLFYRKSKKEEGFSYLGEKEEEIDRISFRN</sequence>
<protein>
    <submittedName>
        <fullName evidence="1">Uncharacterized protein</fullName>
    </submittedName>
</protein>
<accession>A0ABX2D6W1</accession>
<dbReference type="EMBL" id="SRRZ01000136">
    <property type="protein sequence ID" value="NQE37558.1"/>
    <property type="molecule type" value="Genomic_DNA"/>
</dbReference>
<dbReference type="Proteomes" id="UP000702425">
    <property type="component" value="Unassembled WGS sequence"/>
</dbReference>
<proteinExistence type="predicted"/>
<organism evidence="1 2">
    <name type="scientific">Microcoleus asticus IPMA8</name>
    <dbReference type="NCBI Taxonomy" id="2563858"/>
    <lineage>
        <taxon>Bacteria</taxon>
        <taxon>Bacillati</taxon>
        <taxon>Cyanobacteriota</taxon>
        <taxon>Cyanophyceae</taxon>
        <taxon>Oscillatoriophycideae</taxon>
        <taxon>Oscillatoriales</taxon>
        <taxon>Microcoleaceae</taxon>
        <taxon>Microcoleus</taxon>
        <taxon>Microcoleus asticus</taxon>
    </lineage>
</organism>
<gene>
    <name evidence="1" type="ORF">E5S67_05332</name>
</gene>
<evidence type="ECO:0000313" key="2">
    <source>
        <dbReference type="Proteomes" id="UP000702425"/>
    </source>
</evidence>
<comment type="caution">
    <text evidence="1">The sequence shown here is derived from an EMBL/GenBank/DDBJ whole genome shotgun (WGS) entry which is preliminary data.</text>
</comment>
<keyword evidence="2" id="KW-1185">Reference proteome</keyword>
<evidence type="ECO:0000313" key="1">
    <source>
        <dbReference type="EMBL" id="NQE37558.1"/>
    </source>
</evidence>
<name>A0ABX2D6W1_9CYAN</name>